<dbReference type="AlphaFoldDB" id="A0A0S7XNM7"/>
<protein>
    <recommendedName>
        <fullName evidence="3">HEAT repeat domain-containing protein</fullName>
    </recommendedName>
</protein>
<dbReference type="InterPro" id="IPR011989">
    <property type="entry name" value="ARM-like"/>
</dbReference>
<dbReference type="GO" id="GO:0016491">
    <property type="term" value="F:oxidoreductase activity"/>
    <property type="evidence" value="ECO:0007669"/>
    <property type="project" value="TreeGrafter"/>
</dbReference>
<dbReference type="EMBL" id="LIZY01000043">
    <property type="protein sequence ID" value="KPJ64085.1"/>
    <property type="molecule type" value="Genomic_DNA"/>
</dbReference>
<dbReference type="Pfam" id="PF03130">
    <property type="entry name" value="HEAT_PBS"/>
    <property type="match status" value="1"/>
</dbReference>
<dbReference type="Pfam" id="PF13646">
    <property type="entry name" value="HEAT_2"/>
    <property type="match status" value="1"/>
</dbReference>
<dbReference type="SMART" id="SM00567">
    <property type="entry name" value="EZ_HEAT"/>
    <property type="match status" value="6"/>
</dbReference>
<gene>
    <name evidence="1" type="ORF">AMK68_02340</name>
</gene>
<accession>A0A0S7XNM7</accession>
<evidence type="ECO:0000313" key="2">
    <source>
        <dbReference type="Proteomes" id="UP000052020"/>
    </source>
</evidence>
<dbReference type="PANTHER" id="PTHR12697:SF5">
    <property type="entry name" value="DEOXYHYPUSINE HYDROXYLASE"/>
    <property type="match status" value="1"/>
</dbReference>
<proteinExistence type="predicted"/>
<name>A0A0S7XNM7_9BACT</name>
<evidence type="ECO:0000313" key="1">
    <source>
        <dbReference type="EMBL" id="KPJ64085.1"/>
    </source>
</evidence>
<dbReference type="InterPro" id="IPR016024">
    <property type="entry name" value="ARM-type_fold"/>
</dbReference>
<dbReference type="Proteomes" id="UP000052020">
    <property type="component" value="Unassembled WGS sequence"/>
</dbReference>
<comment type="caution">
    <text evidence="1">The sequence shown here is derived from an EMBL/GenBank/DDBJ whole genome shotgun (WGS) entry which is preliminary data.</text>
</comment>
<sequence>MFTVDQLLSAGDLDLAGRLISRTWDAAQSCSIDTRLHTLSWLGGVIETLPSGTRARLLASLDGTLVQGLRETDNPNVYSAMVQMIAQSAPGLLCAGQGELIEPFMRVLSEHASSSDTAMSGRQQVASRALDAIAKPEVLASLLGEFQCGDRVRQSKATRALVACGRPAATALMDLLAGSESVAIRMRAVSALRALGREALPGLMERLENDCPWYVQRNAVAVLRDIGDQSVVGPIARHARHPHLRMRLEVMSALGRFGGAEAIKALLGGLDDREAAVREQAAVALGNLRVGEAVPRLIKIIGRRLLAGAEEDDSVQCAACAALGQIGDERAIQPLLACLRRGWLVSGYHAKSDSVRCSAAQALACFPSERVRKGLAAAAQDGSVTLRAAASAALRRLDSSFSPAD</sequence>
<dbReference type="SUPFAM" id="SSF48371">
    <property type="entry name" value="ARM repeat"/>
    <property type="match status" value="1"/>
</dbReference>
<dbReference type="Gene3D" id="1.25.10.10">
    <property type="entry name" value="Leucine-rich Repeat Variant"/>
    <property type="match status" value="3"/>
</dbReference>
<dbReference type="PANTHER" id="PTHR12697">
    <property type="entry name" value="PBS LYASE HEAT-LIKE PROTEIN"/>
    <property type="match status" value="1"/>
</dbReference>
<reference evidence="1 2" key="1">
    <citation type="journal article" date="2015" name="Microbiome">
        <title>Genomic resolution of linkages in carbon, nitrogen, and sulfur cycling among widespread estuary sediment bacteria.</title>
        <authorList>
            <person name="Baker B.J."/>
            <person name="Lazar C.S."/>
            <person name="Teske A.P."/>
            <person name="Dick G.J."/>
        </authorList>
    </citation>
    <scope>NUCLEOTIDE SEQUENCE [LARGE SCALE GENOMIC DNA]</scope>
    <source>
        <strain evidence="1">DG_56</strain>
    </source>
</reference>
<organism evidence="1 2">
    <name type="scientific">candidate division KD3-62 bacterium DG_56</name>
    <dbReference type="NCBI Taxonomy" id="1704032"/>
    <lineage>
        <taxon>Bacteria</taxon>
        <taxon>candidate division KD3-62</taxon>
    </lineage>
</organism>
<evidence type="ECO:0008006" key="3">
    <source>
        <dbReference type="Google" id="ProtNLM"/>
    </source>
</evidence>
<dbReference type="InterPro" id="IPR004155">
    <property type="entry name" value="PBS_lyase_HEAT"/>
</dbReference>